<comment type="caution">
    <text evidence="1">The sequence shown here is derived from an EMBL/GenBank/DDBJ whole genome shotgun (WGS) entry which is preliminary data.</text>
</comment>
<protein>
    <submittedName>
        <fullName evidence="1">Uncharacterized protein</fullName>
    </submittedName>
</protein>
<dbReference type="EMBL" id="BGPR01000514">
    <property type="protein sequence ID" value="GBM24260.1"/>
    <property type="molecule type" value="Genomic_DNA"/>
</dbReference>
<reference evidence="1 2" key="1">
    <citation type="journal article" date="2019" name="Sci. Rep.">
        <title>Orb-weaving spider Araneus ventricosus genome elucidates the spidroin gene catalogue.</title>
        <authorList>
            <person name="Kono N."/>
            <person name="Nakamura H."/>
            <person name="Ohtoshi R."/>
            <person name="Moran D.A.P."/>
            <person name="Shinohara A."/>
            <person name="Yoshida Y."/>
            <person name="Fujiwara M."/>
            <person name="Mori M."/>
            <person name="Tomita M."/>
            <person name="Arakawa K."/>
        </authorList>
    </citation>
    <scope>NUCLEOTIDE SEQUENCE [LARGE SCALE GENOMIC DNA]</scope>
</reference>
<proteinExistence type="predicted"/>
<evidence type="ECO:0000313" key="2">
    <source>
        <dbReference type="Proteomes" id="UP000499080"/>
    </source>
</evidence>
<keyword evidence="2" id="KW-1185">Reference proteome</keyword>
<gene>
    <name evidence="1" type="ORF">AVEN_22588_1</name>
</gene>
<accession>A0A4Y2E535</accession>
<sequence>MIAVTARIPRSEYKVIKGHGPFPPEGGMYGYRWRVTQPPPLLYPQEKRNPLPYPAASHPRTRGEDIVDLYLMSDSRVFFACC</sequence>
<dbReference type="AlphaFoldDB" id="A0A4Y2E535"/>
<evidence type="ECO:0000313" key="1">
    <source>
        <dbReference type="EMBL" id="GBM24260.1"/>
    </source>
</evidence>
<organism evidence="1 2">
    <name type="scientific">Araneus ventricosus</name>
    <name type="common">Orbweaver spider</name>
    <name type="synonym">Epeira ventricosa</name>
    <dbReference type="NCBI Taxonomy" id="182803"/>
    <lineage>
        <taxon>Eukaryota</taxon>
        <taxon>Metazoa</taxon>
        <taxon>Ecdysozoa</taxon>
        <taxon>Arthropoda</taxon>
        <taxon>Chelicerata</taxon>
        <taxon>Arachnida</taxon>
        <taxon>Araneae</taxon>
        <taxon>Araneomorphae</taxon>
        <taxon>Entelegynae</taxon>
        <taxon>Araneoidea</taxon>
        <taxon>Araneidae</taxon>
        <taxon>Araneus</taxon>
    </lineage>
</organism>
<name>A0A4Y2E535_ARAVE</name>
<dbReference type="Proteomes" id="UP000499080">
    <property type="component" value="Unassembled WGS sequence"/>
</dbReference>